<protein>
    <submittedName>
        <fullName evidence="1">Uncharacterized protein</fullName>
    </submittedName>
</protein>
<reference evidence="1 2" key="1">
    <citation type="journal article" date="2019" name="Environ. Microbiol.">
        <title>At the nexus of three kingdoms: the genome of the mycorrhizal fungus Gigaspora margarita provides insights into plant, endobacterial and fungal interactions.</title>
        <authorList>
            <person name="Venice F."/>
            <person name="Ghignone S."/>
            <person name="Salvioli di Fossalunga A."/>
            <person name="Amselem J."/>
            <person name="Novero M."/>
            <person name="Xianan X."/>
            <person name="Sedzielewska Toro K."/>
            <person name="Morin E."/>
            <person name="Lipzen A."/>
            <person name="Grigoriev I.V."/>
            <person name="Henrissat B."/>
            <person name="Martin F.M."/>
            <person name="Bonfante P."/>
        </authorList>
    </citation>
    <scope>NUCLEOTIDE SEQUENCE [LARGE SCALE GENOMIC DNA]</scope>
    <source>
        <strain evidence="1 2">BEG34</strain>
    </source>
</reference>
<comment type="caution">
    <text evidence="1">The sequence shown here is derived from an EMBL/GenBank/DDBJ whole genome shotgun (WGS) entry which is preliminary data.</text>
</comment>
<accession>A0A8H4AXX8</accession>
<name>A0A8H4AXX8_GIGMA</name>
<dbReference type="Proteomes" id="UP000439903">
    <property type="component" value="Unassembled WGS sequence"/>
</dbReference>
<keyword evidence="2" id="KW-1185">Reference proteome</keyword>
<organism evidence="1 2">
    <name type="scientific">Gigaspora margarita</name>
    <dbReference type="NCBI Taxonomy" id="4874"/>
    <lineage>
        <taxon>Eukaryota</taxon>
        <taxon>Fungi</taxon>
        <taxon>Fungi incertae sedis</taxon>
        <taxon>Mucoromycota</taxon>
        <taxon>Glomeromycotina</taxon>
        <taxon>Glomeromycetes</taxon>
        <taxon>Diversisporales</taxon>
        <taxon>Gigasporaceae</taxon>
        <taxon>Gigaspora</taxon>
    </lineage>
</organism>
<dbReference type="EMBL" id="WTPW01000136">
    <property type="protein sequence ID" value="KAF0543525.1"/>
    <property type="molecule type" value="Genomic_DNA"/>
</dbReference>
<dbReference type="AlphaFoldDB" id="A0A8H4AXX8"/>
<evidence type="ECO:0000313" key="1">
    <source>
        <dbReference type="EMBL" id="KAF0543525.1"/>
    </source>
</evidence>
<dbReference type="OrthoDB" id="2424037at2759"/>
<gene>
    <name evidence="1" type="ORF">F8M41_003896</name>
</gene>
<sequence length="147" mass="17000">MAKSINHLDDILELTEEGQKYVIQIQQELVSDLCVWHWVFYCAGNRNCQRACGGFENCTQNCSNYALKNNLKMHIPRNVSVQHESAITRLNLSRNVRDKVILSRHADGYTVKEIKLKLLAPFNSMPKEQLEQQEQYGTNVRGQFCIE</sequence>
<proteinExistence type="predicted"/>
<evidence type="ECO:0000313" key="2">
    <source>
        <dbReference type="Proteomes" id="UP000439903"/>
    </source>
</evidence>